<sequence>MVDFEGKVYVAPLTTVGNLPFRRIMKDLGADITCGEMALGQNLLKGQASEWALLKRHACEDVFGVQVAGGHPDQMTRVAELIRNEASVDFVDINMGCPIDLVCKQGMGSALMNKQRKVRGILMGMTSILEVPVTVKMRVGWDDKTPTAHKIIPMIQNFSGKGVCAVMIHGRSRLQRYTKSADWNYIREAAASEQSWLRPLPVIGNGDIMSWQDHKQHLDEGGKNMSTCAMVGRGALIKPWLPTEIKEKRDWDISATERLDILKKFVSYGIEHWGSDQLGVNRTRRFLLEWLSFTCRYIPAAILEVLPQRLNERPPPFFGRSDLETLLSSQNCADWIKISEMLLGPVPEGFQFEPKHKSNSYAPSVSRGLAGVEDETEPIQNW</sequence>
<evidence type="ECO:0000256" key="16">
    <source>
        <dbReference type="ARBA" id="ARBA00048342"/>
    </source>
</evidence>
<dbReference type="PANTHER" id="PTHR45846:SF1">
    <property type="entry name" value="TRNA-DIHYDROURIDINE(47) SYNTHASE [NAD(P)(+)]-LIKE"/>
    <property type="match status" value="1"/>
</dbReference>
<dbReference type="GO" id="GO:0102265">
    <property type="term" value="F:tRNA-dihydrouridine47 synthase activity"/>
    <property type="evidence" value="ECO:0007669"/>
    <property type="project" value="UniProtKB-EC"/>
</dbReference>
<evidence type="ECO:0000256" key="3">
    <source>
        <dbReference type="ARBA" id="ARBA00012376"/>
    </source>
</evidence>
<evidence type="ECO:0000256" key="17">
    <source>
        <dbReference type="ARBA" id="ARBA00049447"/>
    </source>
</evidence>
<evidence type="ECO:0000256" key="4">
    <source>
        <dbReference type="ARBA" id="ARBA00022630"/>
    </source>
</evidence>
<dbReference type="InterPro" id="IPR018517">
    <property type="entry name" value="tRNA_hU_synthase_CS"/>
</dbReference>
<gene>
    <name evidence="21" type="ORF">JKP88DRAFT_271411</name>
</gene>
<keyword evidence="4" id="KW-0285">Flavoprotein</keyword>
<comment type="catalytic activity">
    <reaction evidence="16">
        <text>a 5,6-dihydrouridine in mRNA + NAD(+) = a uridine in mRNA + NADH + H(+)</text>
        <dbReference type="Rhea" id="RHEA:69851"/>
        <dbReference type="Rhea" id="RHEA-COMP:14658"/>
        <dbReference type="Rhea" id="RHEA-COMP:17789"/>
        <dbReference type="ChEBI" id="CHEBI:15378"/>
        <dbReference type="ChEBI" id="CHEBI:57540"/>
        <dbReference type="ChEBI" id="CHEBI:57945"/>
        <dbReference type="ChEBI" id="CHEBI:65315"/>
        <dbReference type="ChEBI" id="CHEBI:74443"/>
    </reaction>
    <physiologicalReaction direction="right-to-left" evidence="16">
        <dbReference type="Rhea" id="RHEA:69853"/>
    </physiologicalReaction>
</comment>
<dbReference type="OrthoDB" id="259935at2759"/>
<evidence type="ECO:0000256" key="12">
    <source>
        <dbReference type="ARBA" id="ARBA00022857"/>
    </source>
</evidence>
<dbReference type="Proteomes" id="UP000664859">
    <property type="component" value="Unassembled WGS sequence"/>
</dbReference>
<dbReference type="AlphaFoldDB" id="A0A835ZAB5"/>
<dbReference type="CDD" id="cd02801">
    <property type="entry name" value="DUS_like_FMN"/>
    <property type="match status" value="1"/>
</dbReference>
<dbReference type="GO" id="GO:0008270">
    <property type="term" value="F:zinc ion binding"/>
    <property type="evidence" value="ECO:0007669"/>
    <property type="project" value="UniProtKB-KW"/>
</dbReference>
<evidence type="ECO:0000256" key="19">
    <source>
        <dbReference type="SAM" id="MobiDB-lite"/>
    </source>
</evidence>
<keyword evidence="8" id="KW-0479">Metal-binding</keyword>
<dbReference type="InterPro" id="IPR013785">
    <property type="entry name" value="Aldolase_TIM"/>
</dbReference>
<comment type="catalytic activity">
    <reaction evidence="18">
        <text>5,6-dihydrouridine(47) in tRNA + NADP(+) = uridine(47) in tRNA + NADPH + H(+)</text>
        <dbReference type="Rhea" id="RHEA:53360"/>
        <dbReference type="Rhea" id="RHEA-COMP:13539"/>
        <dbReference type="Rhea" id="RHEA-COMP:13540"/>
        <dbReference type="ChEBI" id="CHEBI:15378"/>
        <dbReference type="ChEBI" id="CHEBI:57783"/>
        <dbReference type="ChEBI" id="CHEBI:58349"/>
        <dbReference type="ChEBI" id="CHEBI:65315"/>
        <dbReference type="ChEBI" id="CHEBI:74443"/>
        <dbReference type="EC" id="1.3.1.89"/>
    </reaction>
    <physiologicalReaction direction="right-to-left" evidence="18">
        <dbReference type="Rhea" id="RHEA:53362"/>
    </physiologicalReaction>
</comment>
<keyword evidence="7" id="KW-0819">tRNA processing</keyword>
<keyword evidence="9" id="KW-0677">Repeat</keyword>
<evidence type="ECO:0000256" key="1">
    <source>
        <dbReference type="ARBA" id="ARBA00001917"/>
    </source>
</evidence>
<dbReference type="GO" id="GO:0006397">
    <property type="term" value="P:mRNA processing"/>
    <property type="evidence" value="ECO:0007669"/>
    <property type="project" value="UniProtKB-KW"/>
</dbReference>
<keyword evidence="6" id="KW-0507">mRNA processing</keyword>
<keyword evidence="22" id="KW-1185">Reference proteome</keyword>
<evidence type="ECO:0000313" key="21">
    <source>
        <dbReference type="EMBL" id="KAG5190667.1"/>
    </source>
</evidence>
<comment type="cofactor">
    <cofactor evidence="1">
        <name>FMN</name>
        <dbReference type="ChEBI" id="CHEBI:58210"/>
    </cofactor>
</comment>
<dbReference type="PROSITE" id="PS01136">
    <property type="entry name" value="UPF0034"/>
    <property type="match status" value="1"/>
</dbReference>
<evidence type="ECO:0000256" key="13">
    <source>
        <dbReference type="ARBA" id="ARBA00023002"/>
    </source>
</evidence>
<evidence type="ECO:0000256" key="18">
    <source>
        <dbReference type="ARBA" id="ARBA00049513"/>
    </source>
</evidence>
<dbReference type="Gene3D" id="3.20.20.70">
    <property type="entry name" value="Aldolase class I"/>
    <property type="match status" value="1"/>
</dbReference>
<dbReference type="FunFam" id="3.20.20.70:FF:000067">
    <property type="entry name" value="tRNA-dihydrouridine(47) synthase [NAD(P)(+)]"/>
    <property type="match status" value="1"/>
</dbReference>
<evidence type="ECO:0000256" key="14">
    <source>
        <dbReference type="ARBA" id="ARBA00023027"/>
    </source>
</evidence>
<comment type="caution">
    <text evidence="21">The sequence shown here is derived from an EMBL/GenBank/DDBJ whole genome shotgun (WGS) entry which is preliminary data.</text>
</comment>
<dbReference type="EMBL" id="JAFCMP010000030">
    <property type="protein sequence ID" value="KAG5190667.1"/>
    <property type="molecule type" value="Genomic_DNA"/>
</dbReference>
<evidence type="ECO:0000256" key="2">
    <source>
        <dbReference type="ARBA" id="ARBA00005451"/>
    </source>
</evidence>
<dbReference type="EC" id="1.3.1.89" evidence="3"/>
<evidence type="ECO:0000259" key="20">
    <source>
        <dbReference type="Pfam" id="PF01207"/>
    </source>
</evidence>
<keyword evidence="14" id="KW-0520">NAD</keyword>
<keyword evidence="13" id="KW-0560">Oxidoreductase</keyword>
<comment type="similarity">
    <text evidence="2">Belongs to the Dus family. Dus3 subfamily.</text>
</comment>
<evidence type="ECO:0000256" key="11">
    <source>
        <dbReference type="ARBA" id="ARBA00022833"/>
    </source>
</evidence>
<dbReference type="GO" id="GO:0050660">
    <property type="term" value="F:flavin adenine dinucleotide binding"/>
    <property type="evidence" value="ECO:0007669"/>
    <property type="project" value="InterPro"/>
</dbReference>
<evidence type="ECO:0000256" key="15">
    <source>
        <dbReference type="ARBA" id="ARBA00048266"/>
    </source>
</evidence>
<feature type="compositionally biased region" description="Acidic residues" evidence="19">
    <location>
        <begin position="372"/>
        <end position="382"/>
    </location>
</feature>
<proteinExistence type="inferred from homology"/>
<evidence type="ECO:0000256" key="5">
    <source>
        <dbReference type="ARBA" id="ARBA00022643"/>
    </source>
</evidence>
<protein>
    <recommendedName>
        <fullName evidence="3">tRNA-dihydrouridine(47) synthase [NAD(P)(+)]</fullName>
        <ecNumber evidence="3">1.3.1.89</ecNumber>
    </recommendedName>
</protein>
<feature type="domain" description="DUS-like FMN-binding" evidence="20">
    <location>
        <begin position="10"/>
        <end position="257"/>
    </location>
</feature>
<dbReference type="SUPFAM" id="SSF51395">
    <property type="entry name" value="FMN-linked oxidoreductases"/>
    <property type="match status" value="1"/>
</dbReference>
<accession>A0A835ZAB5</accession>
<evidence type="ECO:0000256" key="10">
    <source>
        <dbReference type="ARBA" id="ARBA00022771"/>
    </source>
</evidence>
<comment type="catalytic activity">
    <reaction evidence="17">
        <text>a 5,6-dihydrouridine in mRNA + NADP(+) = a uridine in mRNA + NADPH + H(+)</text>
        <dbReference type="Rhea" id="RHEA:69855"/>
        <dbReference type="Rhea" id="RHEA-COMP:14658"/>
        <dbReference type="Rhea" id="RHEA-COMP:17789"/>
        <dbReference type="ChEBI" id="CHEBI:15378"/>
        <dbReference type="ChEBI" id="CHEBI:57783"/>
        <dbReference type="ChEBI" id="CHEBI:58349"/>
        <dbReference type="ChEBI" id="CHEBI:65315"/>
        <dbReference type="ChEBI" id="CHEBI:74443"/>
    </reaction>
    <physiologicalReaction direction="right-to-left" evidence="17">
        <dbReference type="Rhea" id="RHEA:69857"/>
    </physiologicalReaction>
</comment>
<dbReference type="PANTHER" id="PTHR45846">
    <property type="entry name" value="TRNA-DIHYDROURIDINE(47) SYNTHASE [NAD(P)(+)]-LIKE"/>
    <property type="match status" value="1"/>
</dbReference>
<evidence type="ECO:0000256" key="9">
    <source>
        <dbReference type="ARBA" id="ARBA00022737"/>
    </source>
</evidence>
<evidence type="ECO:0000256" key="6">
    <source>
        <dbReference type="ARBA" id="ARBA00022664"/>
    </source>
</evidence>
<dbReference type="Pfam" id="PF01207">
    <property type="entry name" value="Dus"/>
    <property type="match status" value="1"/>
</dbReference>
<keyword evidence="5" id="KW-0288">FMN</keyword>
<keyword evidence="11" id="KW-0862">Zinc</keyword>
<dbReference type="GO" id="GO:0003723">
    <property type="term" value="F:RNA binding"/>
    <property type="evidence" value="ECO:0007669"/>
    <property type="project" value="TreeGrafter"/>
</dbReference>
<name>A0A835ZAB5_9STRA</name>
<keyword evidence="10" id="KW-0863">Zinc-finger</keyword>
<evidence type="ECO:0000256" key="8">
    <source>
        <dbReference type="ARBA" id="ARBA00022723"/>
    </source>
</evidence>
<keyword evidence="12" id="KW-0521">NADP</keyword>
<feature type="region of interest" description="Disordered" evidence="19">
    <location>
        <begin position="358"/>
        <end position="382"/>
    </location>
</feature>
<organism evidence="21 22">
    <name type="scientific">Tribonema minus</name>
    <dbReference type="NCBI Taxonomy" id="303371"/>
    <lineage>
        <taxon>Eukaryota</taxon>
        <taxon>Sar</taxon>
        <taxon>Stramenopiles</taxon>
        <taxon>Ochrophyta</taxon>
        <taxon>PX clade</taxon>
        <taxon>Xanthophyceae</taxon>
        <taxon>Tribonematales</taxon>
        <taxon>Tribonemataceae</taxon>
        <taxon>Tribonema</taxon>
    </lineage>
</organism>
<dbReference type="InterPro" id="IPR035587">
    <property type="entry name" value="DUS-like_FMN-bd"/>
</dbReference>
<comment type="catalytic activity">
    <reaction evidence="15">
        <text>5,6-dihydrouridine(47) in tRNA + NAD(+) = uridine(47) in tRNA + NADH + H(+)</text>
        <dbReference type="Rhea" id="RHEA:53364"/>
        <dbReference type="Rhea" id="RHEA-COMP:13539"/>
        <dbReference type="Rhea" id="RHEA-COMP:13540"/>
        <dbReference type="ChEBI" id="CHEBI:15378"/>
        <dbReference type="ChEBI" id="CHEBI:57540"/>
        <dbReference type="ChEBI" id="CHEBI:57945"/>
        <dbReference type="ChEBI" id="CHEBI:65315"/>
        <dbReference type="ChEBI" id="CHEBI:74443"/>
        <dbReference type="EC" id="1.3.1.89"/>
    </reaction>
    <physiologicalReaction direction="right-to-left" evidence="15">
        <dbReference type="Rhea" id="RHEA:53366"/>
    </physiologicalReaction>
</comment>
<reference evidence="21" key="1">
    <citation type="submission" date="2021-02" db="EMBL/GenBank/DDBJ databases">
        <title>First Annotated Genome of the Yellow-green Alga Tribonema minus.</title>
        <authorList>
            <person name="Mahan K.M."/>
        </authorList>
    </citation>
    <scope>NUCLEOTIDE SEQUENCE</scope>
    <source>
        <strain evidence="21">UTEX B ZZ1240</strain>
    </source>
</reference>
<evidence type="ECO:0000313" key="22">
    <source>
        <dbReference type="Proteomes" id="UP000664859"/>
    </source>
</evidence>
<evidence type="ECO:0000256" key="7">
    <source>
        <dbReference type="ARBA" id="ARBA00022694"/>
    </source>
</evidence>